<dbReference type="NCBIfam" id="TIGR00727">
    <property type="entry name" value="ISP4_OPT"/>
    <property type="match status" value="1"/>
</dbReference>
<feature type="transmembrane region" description="Helical" evidence="10">
    <location>
        <begin position="455"/>
        <end position="475"/>
    </location>
</feature>
<feature type="transmembrane region" description="Helical" evidence="10">
    <location>
        <begin position="100"/>
        <end position="119"/>
    </location>
</feature>
<name>A0A9W7ZQW4_9FUNG</name>
<gene>
    <name evidence="11" type="ORF">H4219_004934</name>
</gene>
<feature type="transmembrane region" description="Helical" evidence="10">
    <location>
        <begin position="709"/>
        <end position="731"/>
    </location>
</feature>
<feature type="region of interest" description="Disordered" evidence="9">
    <location>
        <begin position="1"/>
        <end position="51"/>
    </location>
</feature>
<evidence type="ECO:0000256" key="7">
    <source>
        <dbReference type="ARBA" id="ARBA00022989"/>
    </source>
</evidence>
<evidence type="ECO:0000256" key="1">
    <source>
        <dbReference type="ARBA" id="ARBA00004141"/>
    </source>
</evidence>
<sequence length="760" mass="85393">MAVTDQTTPRDGQSEKDAEVTRSFEGSSLYEQEKGGLDKKPSFNSELSDDSPIEEVRAAVPPTDDASLPTATFRAWSLGILFTLAVSFVNQFFWFRAQPLTIGVLVVELLSFPLGKFMARVLPTKVFRFWRWSFTLNPGPFNIKEHALISIIASSAATTAMGIDIIVIQRLYFNVYFGFGGALLLVLSSQIMGYGFAGLLRRFLVTPSSMIWPVNLVTCTVFNTLHQRSTKAVDEAAAVEANSKWAKISRERFFLFVAVASFTYYWLPGLMFPLLTSISWLCWISRDNITLNQVGSGLKGMGIAAFTLDWNTIVAFLPTPLSIPVWTHLNMLAGFVTFIWVLVPAFYWTNTYNGKKFPFYNTKLYDKYGDEYNTSRVLYANNTLNIQAYNEYSPVYQTAFFAICYGQGLAALGAIISHTGLYHGKDIWRRLRNVRSLPMDIHARLMQSYREVPDWWYFALLVIAFAVSMVTVCVFPTDLPWWGLVLAVVMAAGFVLPLGLVMAITSQNPSISMITEWVMGAILPGRPVANLVFKNYGTVTVQQALALVQDLKLGHYMKIPPRELFVFQVVGTILAGIVNLATSQYLLTNIDNICTDKAYPWTCPNAGIWGAGSIIWGVVGPRKYFAPDSIYHSIPYFLLIGFLIPIPVYFLYRWKPNSWLKYIHLPVFMLGPLPYPPAPTVELPCWVAVGVFFNGYIKRYHNAWWRRFNYVLSAGLDSGIAIAAIVIFFAIQNNNISFPTWWGNNPDSIDQCPSAIKAAP</sequence>
<reference evidence="11" key="1">
    <citation type="submission" date="2022-07" db="EMBL/GenBank/DDBJ databases">
        <title>Phylogenomic reconstructions and comparative analyses of Kickxellomycotina fungi.</title>
        <authorList>
            <person name="Reynolds N.K."/>
            <person name="Stajich J.E."/>
            <person name="Barry K."/>
            <person name="Grigoriev I.V."/>
            <person name="Crous P."/>
            <person name="Smith M.E."/>
        </authorList>
    </citation>
    <scope>NUCLEOTIDE SEQUENCE</scope>
    <source>
        <strain evidence="11">NBRC 100468</strain>
    </source>
</reference>
<feature type="transmembrane region" description="Helical" evidence="10">
    <location>
        <begin position="481"/>
        <end position="504"/>
    </location>
</feature>
<feature type="transmembrane region" description="Helical" evidence="10">
    <location>
        <begin position="329"/>
        <end position="348"/>
    </location>
</feature>
<evidence type="ECO:0000256" key="10">
    <source>
        <dbReference type="SAM" id="Phobius"/>
    </source>
</evidence>
<evidence type="ECO:0000256" key="6">
    <source>
        <dbReference type="ARBA" id="ARBA00022927"/>
    </source>
</evidence>
<proteinExistence type="inferred from homology"/>
<evidence type="ECO:0000256" key="9">
    <source>
        <dbReference type="SAM" id="MobiDB-lite"/>
    </source>
</evidence>
<evidence type="ECO:0000313" key="12">
    <source>
        <dbReference type="Proteomes" id="UP001150538"/>
    </source>
</evidence>
<keyword evidence="12" id="KW-1185">Reference proteome</keyword>
<accession>A0A9W7ZQW4</accession>
<keyword evidence="7 10" id="KW-1133">Transmembrane helix</keyword>
<keyword evidence="3" id="KW-0813">Transport</keyword>
<dbReference type="GO" id="GO:0015031">
    <property type="term" value="P:protein transport"/>
    <property type="evidence" value="ECO:0007669"/>
    <property type="project" value="UniProtKB-KW"/>
</dbReference>
<keyword evidence="4 10" id="KW-0812">Transmembrane</keyword>
<protein>
    <recommendedName>
        <fullName evidence="13">OPT family small oligopeptide transporter</fullName>
    </recommendedName>
</protein>
<evidence type="ECO:0000256" key="2">
    <source>
        <dbReference type="ARBA" id="ARBA00008807"/>
    </source>
</evidence>
<evidence type="ECO:0000256" key="8">
    <source>
        <dbReference type="ARBA" id="ARBA00023136"/>
    </source>
</evidence>
<evidence type="ECO:0000256" key="5">
    <source>
        <dbReference type="ARBA" id="ARBA00022856"/>
    </source>
</evidence>
<keyword evidence="5" id="KW-0571">Peptide transport</keyword>
<dbReference type="AlphaFoldDB" id="A0A9W7ZQW4"/>
<dbReference type="EMBL" id="JANBPU010000220">
    <property type="protein sequence ID" value="KAJ1914080.1"/>
    <property type="molecule type" value="Genomic_DNA"/>
</dbReference>
<dbReference type="GO" id="GO:0016020">
    <property type="term" value="C:membrane"/>
    <property type="evidence" value="ECO:0007669"/>
    <property type="project" value="UniProtKB-SubCell"/>
</dbReference>
<keyword evidence="8 10" id="KW-0472">Membrane</keyword>
<feature type="transmembrane region" description="Helical" evidence="10">
    <location>
        <begin position="598"/>
        <end position="619"/>
    </location>
</feature>
<dbReference type="PANTHER" id="PTHR22601">
    <property type="entry name" value="ISP4 LIKE PROTEIN"/>
    <property type="match status" value="1"/>
</dbReference>
<feature type="transmembrane region" description="Helical" evidence="10">
    <location>
        <begin position="564"/>
        <end position="586"/>
    </location>
</feature>
<dbReference type="InterPro" id="IPR004648">
    <property type="entry name" value="Oligpept_transpt"/>
</dbReference>
<comment type="subcellular location">
    <subcellularLocation>
        <location evidence="1">Membrane</location>
        <topology evidence="1">Multi-pass membrane protein</topology>
    </subcellularLocation>
</comment>
<keyword evidence="6" id="KW-0653">Protein transport</keyword>
<feature type="compositionally biased region" description="Basic and acidic residues" evidence="9">
    <location>
        <begin position="31"/>
        <end position="41"/>
    </location>
</feature>
<dbReference type="Pfam" id="PF03169">
    <property type="entry name" value="OPT"/>
    <property type="match status" value="1"/>
</dbReference>
<evidence type="ECO:0000256" key="3">
    <source>
        <dbReference type="ARBA" id="ARBA00022448"/>
    </source>
</evidence>
<dbReference type="GO" id="GO:0035673">
    <property type="term" value="F:oligopeptide transmembrane transporter activity"/>
    <property type="evidence" value="ECO:0007669"/>
    <property type="project" value="InterPro"/>
</dbReference>
<dbReference type="OrthoDB" id="9986677at2759"/>
<feature type="transmembrane region" description="Helical" evidence="10">
    <location>
        <begin position="399"/>
        <end position="422"/>
    </location>
</feature>
<dbReference type="NCBIfam" id="TIGR00728">
    <property type="entry name" value="OPT_sfam"/>
    <property type="match status" value="1"/>
</dbReference>
<feature type="transmembrane region" description="Helical" evidence="10">
    <location>
        <begin position="175"/>
        <end position="200"/>
    </location>
</feature>
<comment type="caution">
    <text evidence="11">The sequence shown here is derived from an EMBL/GenBank/DDBJ whole genome shotgun (WGS) entry which is preliminary data.</text>
</comment>
<feature type="compositionally biased region" description="Basic and acidic residues" evidence="9">
    <location>
        <begin position="12"/>
        <end position="22"/>
    </location>
</feature>
<feature type="compositionally biased region" description="Polar residues" evidence="9">
    <location>
        <begin position="1"/>
        <end position="11"/>
    </location>
</feature>
<evidence type="ECO:0000256" key="4">
    <source>
        <dbReference type="ARBA" id="ARBA00022692"/>
    </source>
</evidence>
<evidence type="ECO:0000313" key="11">
    <source>
        <dbReference type="EMBL" id="KAJ1914080.1"/>
    </source>
</evidence>
<comment type="similarity">
    <text evidence="2">Belongs to the oligopeptide OPT transporter family.</text>
</comment>
<feature type="transmembrane region" description="Helical" evidence="10">
    <location>
        <begin position="253"/>
        <end position="280"/>
    </location>
</feature>
<dbReference type="Proteomes" id="UP001150538">
    <property type="component" value="Unassembled WGS sequence"/>
</dbReference>
<dbReference type="InterPro" id="IPR004813">
    <property type="entry name" value="OPT"/>
</dbReference>
<evidence type="ECO:0008006" key="13">
    <source>
        <dbReference type="Google" id="ProtNLM"/>
    </source>
</evidence>
<organism evidence="11 12">
    <name type="scientific">Mycoemilia scoparia</name>
    <dbReference type="NCBI Taxonomy" id="417184"/>
    <lineage>
        <taxon>Eukaryota</taxon>
        <taxon>Fungi</taxon>
        <taxon>Fungi incertae sedis</taxon>
        <taxon>Zoopagomycota</taxon>
        <taxon>Kickxellomycotina</taxon>
        <taxon>Kickxellomycetes</taxon>
        <taxon>Kickxellales</taxon>
        <taxon>Kickxellaceae</taxon>
        <taxon>Mycoemilia</taxon>
    </lineage>
</organism>
<feature type="transmembrane region" description="Helical" evidence="10">
    <location>
        <begin position="75"/>
        <end position="94"/>
    </location>
</feature>
<feature type="transmembrane region" description="Helical" evidence="10">
    <location>
        <begin position="631"/>
        <end position="652"/>
    </location>
</feature>